<protein>
    <submittedName>
        <fullName evidence="1">Putative polyprotein</fullName>
    </submittedName>
</protein>
<dbReference type="AlphaFoldDB" id="A0A0K8RJC5"/>
<sequence>MPASCRRLSTWGTTATTNLNRLLVLQKKAIRCIDNLDFCAHTALSFSKHKIFTIQQQYNFKLALLIYKEIKNSESSTLDIYPKKITTYNLRHELFLQERIRTNYGSQKSSFLIPEYLNKFSEVLDFINNCSSLRSFKKEIKEYIFTLSA</sequence>
<accession>A0A0K8RJC5</accession>
<organism evidence="1">
    <name type="scientific">Ixodes ricinus</name>
    <name type="common">Common tick</name>
    <name type="synonym">Acarus ricinus</name>
    <dbReference type="NCBI Taxonomy" id="34613"/>
    <lineage>
        <taxon>Eukaryota</taxon>
        <taxon>Metazoa</taxon>
        <taxon>Ecdysozoa</taxon>
        <taxon>Arthropoda</taxon>
        <taxon>Chelicerata</taxon>
        <taxon>Arachnida</taxon>
        <taxon>Acari</taxon>
        <taxon>Parasitiformes</taxon>
        <taxon>Ixodida</taxon>
        <taxon>Ixodoidea</taxon>
        <taxon>Ixodidae</taxon>
        <taxon>Ixodinae</taxon>
        <taxon>Ixodes</taxon>
    </lineage>
</organism>
<dbReference type="EMBL" id="GADI01003189">
    <property type="protein sequence ID" value="JAA70619.1"/>
    <property type="molecule type" value="mRNA"/>
</dbReference>
<evidence type="ECO:0000313" key="1">
    <source>
        <dbReference type="EMBL" id="JAA70619.1"/>
    </source>
</evidence>
<reference evidence="1" key="1">
    <citation type="submission" date="2012-12" db="EMBL/GenBank/DDBJ databases">
        <title>Identification and characterization of a phenylalanine ammonia-lyase gene family in Isatis indigotica Fort.</title>
        <authorList>
            <person name="Liu Q."/>
            <person name="Chen J."/>
            <person name="Zhou X."/>
            <person name="Di P."/>
            <person name="Xiao Y."/>
            <person name="Xuan H."/>
            <person name="Zhang L."/>
            <person name="Chen W."/>
        </authorList>
    </citation>
    <scope>NUCLEOTIDE SEQUENCE</scope>
    <source>
        <tissue evidence="1">Salivary gland</tissue>
    </source>
</reference>
<name>A0A0K8RJC5_IXORI</name>
<proteinExistence type="evidence at transcript level"/>